<evidence type="ECO:0000313" key="6">
    <source>
        <dbReference type="Proteomes" id="UP000326924"/>
    </source>
</evidence>
<evidence type="ECO:0000313" key="5">
    <source>
        <dbReference type="EMBL" id="KAA8893657.1"/>
    </source>
</evidence>
<feature type="compositionally biased region" description="Basic residues" evidence="3">
    <location>
        <begin position="202"/>
        <end position="211"/>
    </location>
</feature>
<name>A0A5J5EF28_9PEZI</name>
<organism evidence="5 6">
    <name type="scientific">Sphaerosporella brunnea</name>
    <dbReference type="NCBI Taxonomy" id="1250544"/>
    <lineage>
        <taxon>Eukaryota</taxon>
        <taxon>Fungi</taxon>
        <taxon>Dikarya</taxon>
        <taxon>Ascomycota</taxon>
        <taxon>Pezizomycotina</taxon>
        <taxon>Pezizomycetes</taxon>
        <taxon>Pezizales</taxon>
        <taxon>Pyronemataceae</taxon>
        <taxon>Sphaerosporella</taxon>
    </lineage>
</organism>
<feature type="region of interest" description="Disordered" evidence="3">
    <location>
        <begin position="1"/>
        <end position="99"/>
    </location>
</feature>
<feature type="region of interest" description="Disordered" evidence="3">
    <location>
        <begin position="114"/>
        <end position="155"/>
    </location>
</feature>
<feature type="compositionally biased region" description="Basic and acidic residues" evidence="3">
    <location>
        <begin position="138"/>
        <end position="152"/>
    </location>
</feature>
<dbReference type="EMBL" id="VXIS01000415">
    <property type="protein sequence ID" value="KAA8893657.1"/>
    <property type="molecule type" value="Genomic_DNA"/>
</dbReference>
<dbReference type="PANTHER" id="PTHR48407:SF1">
    <property type="entry name" value="CRANIOFACIAL DEVELOPMENT PROTEIN 1"/>
    <property type="match status" value="1"/>
</dbReference>
<dbReference type="Proteomes" id="UP000326924">
    <property type="component" value="Unassembled WGS sequence"/>
</dbReference>
<evidence type="ECO:0000256" key="1">
    <source>
        <dbReference type="ARBA" id="ARBA00010465"/>
    </source>
</evidence>
<protein>
    <recommendedName>
        <fullName evidence="2">SWR1-complex protein 5</fullName>
    </recommendedName>
</protein>
<dbReference type="InterPro" id="IPR011421">
    <property type="entry name" value="BCNT-C"/>
</dbReference>
<feature type="compositionally biased region" description="Low complexity" evidence="3">
    <location>
        <begin position="114"/>
        <end position="137"/>
    </location>
</feature>
<dbReference type="GO" id="GO:0000812">
    <property type="term" value="C:Swr1 complex"/>
    <property type="evidence" value="ECO:0007669"/>
    <property type="project" value="TreeGrafter"/>
</dbReference>
<comment type="caution">
    <text evidence="5">The sequence shown here is derived from an EMBL/GenBank/DDBJ whole genome shotgun (WGS) entry which is preliminary data.</text>
</comment>
<feature type="region of interest" description="Disordered" evidence="3">
    <location>
        <begin position="184"/>
        <end position="225"/>
    </location>
</feature>
<proteinExistence type="inferred from homology"/>
<dbReference type="InterPro" id="IPR027124">
    <property type="entry name" value="Swc5/CFDP1/2"/>
</dbReference>
<evidence type="ECO:0000256" key="3">
    <source>
        <dbReference type="SAM" id="MobiDB-lite"/>
    </source>
</evidence>
<feature type="compositionally biased region" description="Low complexity" evidence="3">
    <location>
        <begin position="186"/>
        <end position="197"/>
    </location>
</feature>
<feature type="domain" description="BCNT-C" evidence="4">
    <location>
        <begin position="208"/>
        <end position="287"/>
    </location>
</feature>
<sequence length="287" mass="30319">MPPSKSTAPAGPAASLLDSDYDSAEDSDFDPSTVAGGDDNDDASSSDSDSDPAASPKPARKRKRADSIDSVPVEPLIKTRSQRAAEQREKSGGVASGKVTTDVDALWAAMNSPAAATATAAAAPSDPRRSSSSTISSSDEKQKEEATAETGEKMVTIKHTYEFAGETITEEKLVPASSETARVYFSGSSSASPAPSADGKPARRPPPKKRASAFDAAAAARSKAAQPAKINTLEKSRLDWAGFVDKEGIGDDLKKWNKGDKGYLDRQAFLGRVEENKERQLKEARRK</sequence>
<dbReference type="AlphaFoldDB" id="A0A5J5EF28"/>
<dbReference type="OrthoDB" id="445677at2759"/>
<dbReference type="Pfam" id="PF07572">
    <property type="entry name" value="BCNT"/>
    <property type="match status" value="1"/>
</dbReference>
<dbReference type="PROSITE" id="PS51279">
    <property type="entry name" value="BCNT_C"/>
    <property type="match status" value="1"/>
</dbReference>
<evidence type="ECO:0000256" key="2">
    <source>
        <dbReference type="ARBA" id="ARBA00019138"/>
    </source>
</evidence>
<dbReference type="PANTHER" id="PTHR48407">
    <property type="entry name" value="CRANIOFACIAL DEVELOPMENT PROTEIN 1"/>
    <property type="match status" value="1"/>
</dbReference>
<dbReference type="InParanoid" id="A0A5J5EF28"/>
<gene>
    <name evidence="5" type="ORF">FN846DRAFT_787684</name>
</gene>
<evidence type="ECO:0000259" key="4">
    <source>
        <dbReference type="PROSITE" id="PS51279"/>
    </source>
</evidence>
<accession>A0A5J5EF28</accession>
<comment type="similarity">
    <text evidence="1">Belongs to the SWC5 family.</text>
</comment>
<dbReference type="FunCoup" id="A0A5J5EF28">
    <property type="interactions" value="470"/>
</dbReference>
<keyword evidence="6" id="KW-1185">Reference proteome</keyword>
<feature type="compositionally biased region" description="Acidic residues" evidence="3">
    <location>
        <begin position="19"/>
        <end position="29"/>
    </location>
</feature>
<feature type="compositionally biased region" description="Acidic residues" evidence="3">
    <location>
        <begin position="38"/>
        <end position="50"/>
    </location>
</feature>
<feature type="compositionally biased region" description="Low complexity" evidence="3">
    <location>
        <begin position="213"/>
        <end position="225"/>
    </location>
</feature>
<reference evidence="5 6" key="1">
    <citation type="submission" date="2019-09" db="EMBL/GenBank/DDBJ databases">
        <title>Draft genome of the ectomycorrhizal ascomycete Sphaerosporella brunnea.</title>
        <authorList>
            <consortium name="DOE Joint Genome Institute"/>
            <person name="Benucci G.M."/>
            <person name="Marozzi G."/>
            <person name="Antonielli L."/>
            <person name="Sanchez S."/>
            <person name="Marco P."/>
            <person name="Wang X."/>
            <person name="Falini L.B."/>
            <person name="Barry K."/>
            <person name="Haridas S."/>
            <person name="Lipzen A."/>
            <person name="Labutti K."/>
            <person name="Grigoriev I.V."/>
            <person name="Murat C."/>
            <person name="Martin F."/>
            <person name="Albertini E."/>
            <person name="Donnini D."/>
            <person name="Bonito G."/>
        </authorList>
    </citation>
    <scope>NUCLEOTIDE SEQUENCE [LARGE SCALE GENOMIC DNA]</scope>
    <source>
        <strain evidence="5 6">Sb_GMNB300</strain>
    </source>
</reference>